<comment type="similarity">
    <text evidence="1">Belongs to the 'phage' integrase family.</text>
</comment>
<evidence type="ECO:0000256" key="4">
    <source>
        <dbReference type="PROSITE-ProRule" id="PRU01248"/>
    </source>
</evidence>
<dbReference type="EMBL" id="RSDO01000002">
    <property type="protein sequence ID" value="RRR55232.1"/>
    <property type="molecule type" value="Genomic_DNA"/>
</dbReference>
<dbReference type="PANTHER" id="PTHR30349:SF64">
    <property type="entry name" value="PROPHAGE INTEGRASE INTD-RELATED"/>
    <property type="match status" value="1"/>
</dbReference>
<reference evidence="7 8" key="1">
    <citation type="submission" date="2018-11" db="EMBL/GenBank/DDBJ databases">
        <authorList>
            <person name="Stevens M.J."/>
            <person name="Cernela N."/>
            <person name="Spoerry Serrano N."/>
            <person name="Schmitt S."/>
            <person name="Schrenzel J."/>
            <person name="Stephan R."/>
        </authorList>
    </citation>
    <scope>NUCLEOTIDE SEQUENCE [LARGE SCALE GENOMIC DNA]</scope>
    <source>
        <strain evidence="7 8">PP422</strain>
    </source>
</reference>
<evidence type="ECO:0000256" key="1">
    <source>
        <dbReference type="ARBA" id="ARBA00008857"/>
    </source>
</evidence>
<dbReference type="CDD" id="cd01189">
    <property type="entry name" value="INT_ICEBs1_C_like"/>
    <property type="match status" value="1"/>
</dbReference>
<dbReference type="GO" id="GO:0015074">
    <property type="term" value="P:DNA integration"/>
    <property type="evidence" value="ECO:0007669"/>
    <property type="project" value="InterPro"/>
</dbReference>
<dbReference type="Pfam" id="PF00589">
    <property type="entry name" value="Phage_integrase"/>
    <property type="match status" value="1"/>
</dbReference>
<dbReference type="SUPFAM" id="SSF56349">
    <property type="entry name" value="DNA breaking-rejoining enzymes"/>
    <property type="match status" value="1"/>
</dbReference>
<dbReference type="PROSITE" id="PS51898">
    <property type="entry name" value="TYR_RECOMBINASE"/>
    <property type="match status" value="1"/>
</dbReference>
<dbReference type="InterPro" id="IPR044068">
    <property type="entry name" value="CB"/>
</dbReference>
<proteinExistence type="inferred from homology"/>
<evidence type="ECO:0000259" key="5">
    <source>
        <dbReference type="PROSITE" id="PS51898"/>
    </source>
</evidence>
<evidence type="ECO:0000313" key="7">
    <source>
        <dbReference type="EMBL" id="RRR55232.1"/>
    </source>
</evidence>
<evidence type="ECO:0000313" key="8">
    <source>
        <dbReference type="Proteomes" id="UP000274117"/>
    </source>
</evidence>
<dbReference type="InterPro" id="IPR011010">
    <property type="entry name" value="DNA_brk_join_enz"/>
</dbReference>
<dbReference type="InterPro" id="IPR002104">
    <property type="entry name" value="Integrase_catalytic"/>
</dbReference>
<dbReference type="InterPro" id="IPR050090">
    <property type="entry name" value="Tyrosine_recombinase_XerCD"/>
</dbReference>
<organism evidence="7 8">
    <name type="scientific">Streptococcus suis</name>
    <dbReference type="NCBI Taxonomy" id="1307"/>
    <lineage>
        <taxon>Bacteria</taxon>
        <taxon>Bacillati</taxon>
        <taxon>Bacillota</taxon>
        <taxon>Bacilli</taxon>
        <taxon>Lactobacillales</taxon>
        <taxon>Streptococcaceae</taxon>
        <taxon>Streptococcus</taxon>
    </lineage>
</organism>
<dbReference type="Gene3D" id="1.10.150.130">
    <property type="match status" value="1"/>
</dbReference>
<dbReference type="OrthoDB" id="9803188at2"/>
<dbReference type="Proteomes" id="UP000274117">
    <property type="component" value="Unassembled WGS sequence"/>
</dbReference>
<keyword evidence="2 4" id="KW-0238">DNA-binding</keyword>
<dbReference type="InterPro" id="IPR013762">
    <property type="entry name" value="Integrase-like_cat_sf"/>
</dbReference>
<dbReference type="PANTHER" id="PTHR30349">
    <property type="entry name" value="PHAGE INTEGRASE-RELATED"/>
    <property type="match status" value="1"/>
</dbReference>
<dbReference type="Gene3D" id="1.10.443.10">
    <property type="entry name" value="Intergrase catalytic core"/>
    <property type="match status" value="1"/>
</dbReference>
<feature type="domain" description="Core-binding (CB)" evidence="6">
    <location>
        <begin position="72"/>
        <end position="155"/>
    </location>
</feature>
<keyword evidence="3" id="KW-0233">DNA recombination</keyword>
<feature type="domain" description="Tyr recombinase" evidence="5">
    <location>
        <begin position="184"/>
        <end position="402"/>
    </location>
</feature>
<dbReference type="PROSITE" id="PS51900">
    <property type="entry name" value="CB"/>
    <property type="match status" value="1"/>
</dbReference>
<evidence type="ECO:0000256" key="2">
    <source>
        <dbReference type="ARBA" id="ARBA00023125"/>
    </source>
</evidence>
<dbReference type="AlphaFoldDB" id="A0A3R8SKN7"/>
<comment type="caution">
    <text evidence="7">The sequence shown here is derived from an EMBL/GenBank/DDBJ whole genome shotgun (WGS) entry which is preliminary data.</text>
</comment>
<dbReference type="RefSeq" id="WP_044678221.1">
    <property type="nucleotide sequence ID" value="NZ_CEJP01000010.1"/>
</dbReference>
<evidence type="ECO:0000259" key="6">
    <source>
        <dbReference type="PROSITE" id="PS51900"/>
    </source>
</evidence>
<reference evidence="7 8" key="2">
    <citation type="submission" date="2018-12" db="EMBL/GenBank/DDBJ databases">
        <title>Whole-genome sequences of fifteen clinical Streptococcus suis strains isolated from pigs between 2006 and 2018.</title>
        <authorList>
            <person name="Stevens M.J.A."/>
            <person name="Cernela N."/>
            <person name="Spoerry Serrano N."/>
            <person name="Schmitt S."/>
            <person name="Schrenzel J."/>
            <person name="Stephan R."/>
        </authorList>
    </citation>
    <scope>NUCLEOTIDE SEQUENCE [LARGE SCALE GENOMIC DNA]</scope>
    <source>
        <strain evidence="7 8">PP422</strain>
    </source>
</reference>
<gene>
    <name evidence="7" type="ORF">EI998_01705</name>
</gene>
<accession>A0A3R8SKN7</accession>
<name>A0A3R8SKN7_STRSU</name>
<dbReference type="GO" id="GO:0003677">
    <property type="term" value="F:DNA binding"/>
    <property type="evidence" value="ECO:0007669"/>
    <property type="project" value="UniProtKB-UniRule"/>
</dbReference>
<dbReference type="InterPro" id="IPR010998">
    <property type="entry name" value="Integrase_recombinase_N"/>
</dbReference>
<dbReference type="GO" id="GO:0006310">
    <property type="term" value="P:DNA recombination"/>
    <property type="evidence" value="ECO:0007669"/>
    <property type="project" value="UniProtKB-KW"/>
</dbReference>
<protein>
    <submittedName>
        <fullName evidence="7">Site-specific integrase</fullName>
    </submittedName>
</protein>
<evidence type="ECO:0000256" key="3">
    <source>
        <dbReference type="ARBA" id="ARBA00023172"/>
    </source>
</evidence>
<sequence>MYLETRVDKNGNETYVVIERYTDPITNKIKRASVSFKQNSPKAIRQAERELLDKIDRIVNELESKYKSKKITTFGELIEHWFSTWSTTVKPNTVKRERLVLNRLSEMLPNDILLEVITPLLIRNSLEEYRVKYNASHSTMQHIKSTLNKIFDYAVLHSVIPYSPSRVIKLYASISDKKERKERKEAKFLTEAEVQVLFSELNKRRNKNYFDLAIFLVGSGCRIGEASALRETDFDFDKQSVEISKSLQSHDLKVEDFYDDSTKTTAGERTILLPDFVMEAVQRVSIRNKDFQTHMTTHPSEAFWENDYLFKTEYGSPITSQSFRAILTRINKDLRKNCEARYGFKWNKNVVPHSFRHIHISALRNNNDVPLKEIQLRVGHVEVETTNGYTHLEVGTQEKSVQAITTYFNKLDFAQ</sequence>